<dbReference type="SUPFAM" id="SSF54909">
    <property type="entry name" value="Dimeric alpha+beta barrel"/>
    <property type="match status" value="1"/>
</dbReference>
<dbReference type="Gene3D" id="3.30.70.100">
    <property type="match status" value="1"/>
</dbReference>
<protein>
    <submittedName>
        <fullName evidence="3">Stress protein</fullName>
    </submittedName>
</protein>
<dbReference type="OrthoDB" id="5570802at2"/>
<dbReference type="SMART" id="SM00886">
    <property type="entry name" value="Dabb"/>
    <property type="match status" value="1"/>
</dbReference>
<evidence type="ECO:0000313" key="4">
    <source>
        <dbReference type="Proteomes" id="UP000078090"/>
    </source>
</evidence>
<feature type="domain" description="Stress-response A/B barrel" evidence="2">
    <location>
        <begin position="35"/>
        <end position="135"/>
    </location>
</feature>
<sequence>MKCIFPVALACLLTFSGTGCSYNAKSDHHAQNRKVHHLVIVWLKQAGDEKLRQQYIQDSEGLAKLPGVLAYAVGTPAAINRGRANAALDESYDVAVSSVYESQQAYETFLQNPEYLRVAQQVLRPLVDKYKVYDFIE</sequence>
<dbReference type="RefSeq" id="WP_064007310.1">
    <property type="nucleotide sequence ID" value="NZ_LUUG01000049.1"/>
</dbReference>
<proteinExistence type="predicted"/>
<dbReference type="Proteomes" id="UP000078090">
    <property type="component" value="Unassembled WGS sequence"/>
</dbReference>
<dbReference type="PROSITE" id="PS51502">
    <property type="entry name" value="S_R_A_B_BARREL"/>
    <property type="match status" value="1"/>
</dbReference>
<comment type="caution">
    <text evidence="3">The sequence shown here is derived from an EMBL/GenBank/DDBJ whole genome shotgun (WGS) entry which is preliminary data.</text>
</comment>
<name>A0A177MPY0_METMH</name>
<feature type="chain" id="PRO_5008068276" evidence="1">
    <location>
        <begin position="22"/>
        <end position="137"/>
    </location>
</feature>
<evidence type="ECO:0000256" key="1">
    <source>
        <dbReference type="SAM" id="SignalP"/>
    </source>
</evidence>
<dbReference type="InterPro" id="IPR013097">
    <property type="entry name" value="Dabb"/>
</dbReference>
<dbReference type="AlphaFoldDB" id="A0A177MPY0"/>
<organism evidence="3 4">
    <name type="scientific">Methylomonas methanica</name>
    <dbReference type="NCBI Taxonomy" id="421"/>
    <lineage>
        <taxon>Bacteria</taxon>
        <taxon>Pseudomonadati</taxon>
        <taxon>Pseudomonadota</taxon>
        <taxon>Gammaproteobacteria</taxon>
        <taxon>Methylococcales</taxon>
        <taxon>Methylococcaceae</taxon>
        <taxon>Methylomonas</taxon>
    </lineage>
</organism>
<gene>
    <name evidence="3" type="ORF">A1332_00175</name>
</gene>
<dbReference type="Pfam" id="PF07876">
    <property type="entry name" value="Dabb"/>
    <property type="match status" value="1"/>
</dbReference>
<accession>A0A177MPY0</accession>
<reference evidence="3 4" key="1">
    <citation type="submission" date="2016-03" db="EMBL/GenBank/DDBJ databases">
        <authorList>
            <person name="Ploux O."/>
        </authorList>
    </citation>
    <scope>NUCLEOTIDE SEQUENCE [LARGE SCALE GENOMIC DNA]</scope>
    <source>
        <strain evidence="3 4">R-45363</strain>
    </source>
</reference>
<keyword evidence="1" id="KW-0732">Signal</keyword>
<evidence type="ECO:0000313" key="3">
    <source>
        <dbReference type="EMBL" id="OAI07846.1"/>
    </source>
</evidence>
<evidence type="ECO:0000259" key="2">
    <source>
        <dbReference type="PROSITE" id="PS51502"/>
    </source>
</evidence>
<dbReference type="PROSITE" id="PS51257">
    <property type="entry name" value="PROKAR_LIPOPROTEIN"/>
    <property type="match status" value="1"/>
</dbReference>
<dbReference type="InterPro" id="IPR011008">
    <property type="entry name" value="Dimeric_a/b-barrel"/>
</dbReference>
<dbReference type="EMBL" id="LUUG01000049">
    <property type="protein sequence ID" value="OAI07846.1"/>
    <property type="molecule type" value="Genomic_DNA"/>
</dbReference>
<feature type="signal peptide" evidence="1">
    <location>
        <begin position="1"/>
        <end position="21"/>
    </location>
</feature>